<evidence type="ECO:0000256" key="4">
    <source>
        <dbReference type="ARBA" id="ARBA00022737"/>
    </source>
</evidence>
<evidence type="ECO:0000313" key="7">
    <source>
        <dbReference type="Proteomes" id="UP000029665"/>
    </source>
</evidence>
<evidence type="ECO:0000256" key="2">
    <source>
        <dbReference type="ARBA" id="ARBA00022490"/>
    </source>
</evidence>
<feature type="compositionally biased region" description="Polar residues" evidence="5">
    <location>
        <begin position="571"/>
        <end position="582"/>
    </location>
</feature>
<comment type="subcellular location">
    <subcellularLocation>
        <location evidence="1">Cytoplasm</location>
    </subcellularLocation>
</comment>
<dbReference type="OMA" id="RQDFGNT"/>
<dbReference type="InterPro" id="IPR003591">
    <property type="entry name" value="Leu-rich_rpt_typical-subtyp"/>
</dbReference>
<accession>A0A060S4U8</accession>
<reference evidence="6" key="1">
    <citation type="submission" date="2014-01" db="EMBL/GenBank/DDBJ databases">
        <title>The genome of the white-rot fungus Pycnoporus cinnabarinus: a basidiomycete model with a versatile arsenal for lignocellulosic biomass breakdown.</title>
        <authorList>
            <person name="Levasseur A."/>
            <person name="Lomascolo A."/>
            <person name="Ruiz-Duenas F.J."/>
            <person name="Uzan E."/>
            <person name="Piumi F."/>
            <person name="Kues U."/>
            <person name="Ram A.F.J."/>
            <person name="Murat C."/>
            <person name="Haon M."/>
            <person name="Benoit I."/>
            <person name="Arfi Y."/>
            <person name="Chevret D."/>
            <person name="Drula E."/>
            <person name="Kwon M.J."/>
            <person name="Gouret P."/>
            <person name="Lesage-Meessen L."/>
            <person name="Lombard V."/>
            <person name="Mariette J."/>
            <person name="Noirot C."/>
            <person name="Park J."/>
            <person name="Patyshakuliyeva A."/>
            <person name="Wieneger R.A.B."/>
            <person name="Wosten H.A.B."/>
            <person name="Martin F."/>
            <person name="Coutinho P.M."/>
            <person name="de Vries R."/>
            <person name="Martinez A.T."/>
            <person name="Klopp C."/>
            <person name="Pontarotti P."/>
            <person name="Henrissat B."/>
            <person name="Record E."/>
        </authorList>
    </citation>
    <scope>NUCLEOTIDE SEQUENCE [LARGE SCALE GENOMIC DNA]</scope>
    <source>
        <strain evidence="6">BRFM137</strain>
    </source>
</reference>
<keyword evidence="4" id="KW-0677">Repeat</keyword>
<dbReference type="HOGENOM" id="CLU_009538_1_0_1"/>
<feature type="region of interest" description="Disordered" evidence="5">
    <location>
        <begin position="479"/>
        <end position="694"/>
    </location>
</feature>
<dbReference type="InterPro" id="IPR032675">
    <property type="entry name" value="LRR_dom_sf"/>
</dbReference>
<gene>
    <name evidence="6" type="ORF">BN946_scf185042.g118</name>
</gene>
<dbReference type="OrthoDB" id="676979at2759"/>
<feature type="compositionally biased region" description="Polar residues" evidence="5">
    <location>
        <begin position="592"/>
        <end position="613"/>
    </location>
</feature>
<dbReference type="InterPro" id="IPR001611">
    <property type="entry name" value="Leu-rich_rpt"/>
</dbReference>
<feature type="compositionally biased region" description="Basic and acidic residues" evidence="5">
    <location>
        <begin position="554"/>
        <end position="565"/>
    </location>
</feature>
<dbReference type="Proteomes" id="UP000029665">
    <property type="component" value="Unassembled WGS sequence"/>
</dbReference>
<dbReference type="Gene3D" id="3.80.10.10">
    <property type="entry name" value="Ribonuclease Inhibitor"/>
    <property type="match status" value="2"/>
</dbReference>
<evidence type="ECO:0000256" key="5">
    <source>
        <dbReference type="SAM" id="MobiDB-lite"/>
    </source>
</evidence>
<dbReference type="Pfam" id="PF13855">
    <property type="entry name" value="LRR_8"/>
    <property type="match status" value="1"/>
</dbReference>
<evidence type="ECO:0000313" key="6">
    <source>
        <dbReference type="EMBL" id="CDO69216.1"/>
    </source>
</evidence>
<dbReference type="SMART" id="SM00369">
    <property type="entry name" value="LRR_TYP"/>
    <property type="match status" value="4"/>
</dbReference>
<dbReference type="GO" id="GO:0005737">
    <property type="term" value="C:cytoplasm"/>
    <property type="evidence" value="ECO:0007669"/>
    <property type="project" value="UniProtKB-SubCell"/>
</dbReference>
<evidence type="ECO:0000256" key="3">
    <source>
        <dbReference type="ARBA" id="ARBA00022614"/>
    </source>
</evidence>
<name>A0A060S4U8_PYCCI</name>
<dbReference type="AlphaFoldDB" id="A0A060S4U8"/>
<evidence type="ECO:0000256" key="1">
    <source>
        <dbReference type="ARBA" id="ARBA00004496"/>
    </source>
</evidence>
<proteinExistence type="predicted"/>
<dbReference type="EMBL" id="CCBP010000034">
    <property type="protein sequence ID" value="CDO69216.1"/>
    <property type="molecule type" value="Genomic_DNA"/>
</dbReference>
<dbReference type="PANTHER" id="PTHR15454">
    <property type="entry name" value="NISCHARIN RELATED"/>
    <property type="match status" value="1"/>
</dbReference>
<comment type="caution">
    <text evidence="6">The sequence shown here is derived from an EMBL/GenBank/DDBJ whole genome shotgun (WGS) entry which is preliminary data.</text>
</comment>
<dbReference type="STRING" id="5643.A0A060S4U8"/>
<feature type="region of interest" description="Disordered" evidence="5">
    <location>
        <begin position="250"/>
        <end position="306"/>
    </location>
</feature>
<dbReference type="SUPFAM" id="SSF52075">
    <property type="entry name" value="Outer arm dynein light chain 1"/>
    <property type="match status" value="1"/>
</dbReference>
<organism evidence="6 7">
    <name type="scientific">Pycnoporus cinnabarinus</name>
    <name type="common">Cinnabar-red polypore</name>
    <name type="synonym">Trametes cinnabarina</name>
    <dbReference type="NCBI Taxonomy" id="5643"/>
    <lineage>
        <taxon>Eukaryota</taxon>
        <taxon>Fungi</taxon>
        <taxon>Dikarya</taxon>
        <taxon>Basidiomycota</taxon>
        <taxon>Agaricomycotina</taxon>
        <taxon>Agaricomycetes</taxon>
        <taxon>Polyporales</taxon>
        <taxon>Polyporaceae</taxon>
        <taxon>Trametes</taxon>
    </lineage>
</organism>
<feature type="compositionally biased region" description="Acidic residues" evidence="5">
    <location>
        <begin position="280"/>
        <end position="289"/>
    </location>
</feature>
<keyword evidence="3" id="KW-0433">Leucine-rich repeat</keyword>
<feature type="compositionally biased region" description="Polar residues" evidence="5">
    <location>
        <begin position="650"/>
        <end position="664"/>
    </location>
</feature>
<sequence length="733" mass="79650">MDHEPGDEYIRRIADFIRTHEAGLAAAAPVRKRRTKAAQPSEVSVFNPASWFSSESSTVANAKPIVLAFDHHHLFYLFMRMEALGLEVGSLDVKVDNPARPMDFINIPTNGDKSDALSFVSLRSSLSAVSKLSLGAGWWGRSAPPNVDSELKYIFSSFTKVPALSIHAPEPKMIAEMANESPNQNALPLDAFKNLQSLQCTDIDPRTILGWDRLAASLHSLTVKRSGLEDVSDVFVSAVLDDQARREGKISSMKSRRFSRGVSRQSSFHSTQLPDTVPEEHEDADDDDQSESKEPDTPKASPAPQLPSSTWAFLRHLSLADNALTFLPTSILSQLSSLTHLDLSSNLLVSVPPGLSALYNLVYLNLSDNMIDSVLGIYTKLGGVLTLNLSRNRLESICGLERLLALERVDLRHNLIEESAEIGRLATLPNIAEVWVEGNPLVEIEEGYRIRCFDFFWKEKKNILLDGTPPGFYERRYLTTPPPEQMTSSRPLSIAQSPPVVPVGSPSKVHAATTAIPHGSPLHSSPNDSPASSQPASPHVAAAVARGRKKRNKRIVDLDGGREGCEAASARSASRPNTSPRTASPVKEAAGQQLTPATAPSASQRDLQSTPSAPSVKPTPVAKPKSRHSRHMTEFAPSTNSGLADPTDSFAPSSHGSLRKSPTMSRSAARRGRVSASVYEPSKNDAASAESHFREADAFRARIEALRSDMGEGWLKVFNQSQLASPRALQPSS</sequence>
<keyword evidence="2" id="KW-0963">Cytoplasm</keyword>
<feature type="compositionally biased region" description="Polar residues" evidence="5">
    <location>
        <begin position="262"/>
        <end position="274"/>
    </location>
</feature>
<protein>
    <submittedName>
        <fullName evidence="6">Uncharacterized protein</fullName>
    </submittedName>
</protein>
<feature type="compositionally biased region" description="Polar residues" evidence="5">
    <location>
        <begin position="522"/>
        <end position="536"/>
    </location>
</feature>
<dbReference type="PANTHER" id="PTHR15454:SF69">
    <property type="entry name" value="SERINE_THREONINE-PROTEIN KINASE 11-INTERACTING PROTEIN"/>
    <property type="match status" value="1"/>
</dbReference>
<dbReference type="PROSITE" id="PS51450">
    <property type="entry name" value="LRR"/>
    <property type="match status" value="3"/>
</dbReference>
<keyword evidence="7" id="KW-1185">Reference proteome</keyword>
<feature type="compositionally biased region" description="Polar residues" evidence="5">
    <location>
        <begin position="485"/>
        <end position="496"/>
    </location>
</feature>